<accession>A0ABV7CVJ2</accession>
<sequence length="51" mass="5243">MKRLESANSRGAIHAGNGLMIAGTLSTPSDEIHAVGYSKMIGGINDDQSGL</sequence>
<organism evidence="1 2">
    <name type="scientific">Virgibacillus xinjiangensis</name>
    <dbReference type="NCBI Taxonomy" id="393090"/>
    <lineage>
        <taxon>Bacteria</taxon>
        <taxon>Bacillati</taxon>
        <taxon>Bacillota</taxon>
        <taxon>Bacilli</taxon>
        <taxon>Bacillales</taxon>
        <taxon>Bacillaceae</taxon>
        <taxon>Virgibacillus</taxon>
    </lineage>
</organism>
<comment type="caution">
    <text evidence="1">The sequence shown here is derived from an EMBL/GenBank/DDBJ whole genome shotgun (WGS) entry which is preliminary data.</text>
</comment>
<proteinExistence type="predicted"/>
<keyword evidence="2" id="KW-1185">Reference proteome</keyword>
<name>A0ABV7CVJ2_9BACI</name>
<reference evidence="2" key="1">
    <citation type="journal article" date="2019" name="Int. J. Syst. Evol. Microbiol.">
        <title>The Global Catalogue of Microorganisms (GCM) 10K type strain sequencing project: providing services to taxonomists for standard genome sequencing and annotation.</title>
        <authorList>
            <consortium name="The Broad Institute Genomics Platform"/>
            <consortium name="The Broad Institute Genome Sequencing Center for Infectious Disease"/>
            <person name="Wu L."/>
            <person name="Ma J."/>
        </authorList>
    </citation>
    <scope>NUCLEOTIDE SEQUENCE [LARGE SCALE GENOMIC DNA]</scope>
    <source>
        <strain evidence="2">KCTC 13128</strain>
    </source>
</reference>
<dbReference type="Proteomes" id="UP001595279">
    <property type="component" value="Unassembled WGS sequence"/>
</dbReference>
<dbReference type="RefSeq" id="WP_390271537.1">
    <property type="nucleotide sequence ID" value="NZ_JBHRSA010000035.1"/>
</dbReference>
<evidence type="ECO:0000313" key="1">
    <source>
        <dbReference type="EMBL" id="MFC3040362.1"/>
    </source>
</evidence>
<dbReference type="EMBL" id="JBHRSA010000035">
    <property type="protein sequence ID" value="MFC3040362.1"/>
    <property type="molecule type" value="Genomic_DNA"/>
</dbReference>
<evidence type="ECO:0000313" key="2">
    <source>
        <dbReference type="Proteomes" id="UP001595279"/>
    </source>
</evidence>
<gene>
    <name evidence="1" type="ORF">ACFOGI_08840</name>
</gene>
<protein>
    <submittedName>
        <fullName evidence="1">Uncharacterized protein</fullName>
    </submittedName>
</protein>